<evidence type="ECO:0000256" key="3">
    <source>
        <dbReference type="ARBA" id="ARBA00022989"/>
    </source>
</evidence>
<dbReference type="PROSITE" id="PS50262">
    <property type="entry name" value="G_PROTEIN_RECEP_F1_2"/>
    <property type="match status" value="1"/>
</dbReference>
<keyword evidence="12" id="KW-1185">Reference proteome</keyword>
<reference evidence="11" key="1">
    <citation type="submission" date="2019-06" db="EMBL/GenBank/DDBJ databases">
        <authorList>
            <consortium name="Wellcome Sanger Institute Data Sharing"/>
        </authorList>
    </citation>
    <scope>NUCLEOTIDE SEQUENCE [LARGE SCALE GENOMIC DNA]</scope>
</reference>
<keyword evidence="6" id="KW-0675">Receptor</keyword>
<dbReference type="InterPro" id="IPR000276">
    <property type="entry name" value="GPCR_Rhodpsn"/>
</dbReference>
<evidence type="ECO:0000256" key="2">
    <source>
        <dbReference type="ARBA" id="ARBA00022692"/>
    </source>
</evidence>
<keyword evidence="9" id="KW-0732">Signal</keyword>
<dbReference type="PANTHER" id="PTHR24235:SF29">
    <property type="entry name" value="GH23382P"/>
    <property type="match status" value="1"/>
</dbReference>
<evidence type="ECO:0000313" key="12">
    <source>
        <dbReference type="Proteomes" id="UP000472271"/>
    </source>
</evidence>
<evidence type="ECO:0000256" key="8">
    <source>
        <dbReference type="SAM" id="Phobius"/>
    </source>
</evidence>
<sequence length="157" mass="17328">MHFLFCFLFLLNNAIVLADNAFRESQPDNKSSLTVCFYPQSWGEDTIENVDFLNLEMRGEPPAAQNSGNKTILEEYIGIAFVVANSLILLITFAVGIAANIFVILAVYRKKSLQTSNNALVVNLAVIDILRCVVDCPVLLTIIITVYQRGTCKPAAL</sequence>
<evidence type="ECO:0000256" key="7">
    <source>
        <dbReference type="ARBA" id="ARBA00023224"/>
    </source>
</evidence>
<dbReference type="Gene3D" id="1.20.1070.10">
    <property type="entry name" value="Rhodopsin 7-helix transmembrane proteins"/>
    <property type="match status" value="1"/>
</dbReference>
<keyword evidence="2 8" id="KW-0812">Transmembrane</keyword>
<dbReference type="Ensembl" id="ENSSORT00005052148.1">
    <property type="protein sequence ID" value="ENSSORP00005050932.1"/>
    <property type="gene ID" value="ENSSORG00005023046.1"/>
</dbReference>
<dbReference type="SUPFAM" id="SSF81321">
    <property type="entry name" value="Family A G protein-coupled receptor-like"/>
    <property type="match status" value="1"/>
</dbReference>
<proteinExistence type="predicted"/>
<reference evidence="11" key="2">
    <citation type="submission" date="2025-08" db="UniProtKB">
        <authorList>
            <consortium name="Ensembl"/>
        </authorList>
    </citation>
    <scope>IDENTIFICATION</scope>
</reference>
<dbReference type="CDD" id="cd00637">
    <property type="entry name" value="7tm_classA_rhodopsin-like"/>
    <property type="match status" value="1"/>
</dbReference>
<evidence type="ECO:0000256" key="5">
    <source>
        <dbReference type="ARBA" id="ARBA00023136"/>
    </source>
</evidence>
<feature type="signal peptide" evidence="9">
    <location>
        <begin position="1"/>
        <end position="18"/>
    </location>
</feature>
<dbReference type="InParanoid" id="A0A673CDX5"/>
<dbReference type="Proteomes" id="UP000472271">
    <property type="component" value="Chromosome 6"/>
</dbReference>
<evidence type="ECO:0000256" key="1">
    <source>
        <dbReference type="ARBA" id="ARBA00004141"/>
    </source>
</evidence>
<comment type="subcellular location">
    <subcellularLocation>
        <location evidence="1">Membrane</location>
        <topology evidence="1">Multi-pass membrane protein</topology>
    </subcellularLocation>
</comment>
<dbReference type="GO" id="GO:0004930">
    <property type="term" value="F:G protein-coupled receptor activity"/>
    <property type="evidence" value="ECO:0007669"/>
    <property type="project" value="UniProtKB-KW"/>
</dbReference>
<dbReference type="PRINTS" id="PR00237">
    <property type="entry name" value="GPCRRHODOPSN"/>
</dbReference>
<evidence type="ECO:0000256" key="4">
    <source>
        <dbReference type="ARBA" id="ARBA00023040"/>
    </source>
</evidence>
<feature type="transmembrane region" description="Helical" evidence="8">
    <location>
        <begin position="76"/>
        <end position="108"/>
    </location>
</feature>
<accession>A0A673CDX5</accession>
<evidence type="ECO:0000259" key="10">
    <source>
        <dbReference type="PROSITE" id="PS50262"/>
    </source>
</evidence>
<keyword evidence="5 8" id="KW-0472">Membrane</keyword>
<keyword evidence="7" id="KW-0807">Transducer</keyword>
<keyword evidence="3 8" id="KW-1133">Transmembrane helix</keyword>
<dbReference type="PANTHER" id="PTHR24235">
    <property type="entry name" value="NEUROPEPTIDE Y RECEPTOR"/>
    <property type="match status" value="1"/>
</dbReference>
<protein>
    <recommendedName>
        <fullName evidence="10">G-protein coupled receptors family 1 profile domain-containing protein</fullName>
    </recommendedName>
</protein>
<dbReference type="GO" id="GO:0016020">
    <property type="term" value="C:membrane"/>
    <property type="evidence" value="ECO:0007669"/>
    <property type="project" value="UniProtKB-SubCell"/>
</dbReference>
<feature type="chain" id="PRO_5025357575" description="G-protein coupled receptors family 1 profile domain-containing protein" evidence="9">
    <location>
        <begin position="19"/>
        <end position="157"/>
    </location>
</feature>
<dbReference type="InterPro" id="IPR017452">
    <property type="entry name" value="GPCR_Rhodpsn_7TM"/>
</dbReference>
<reference evidence="11" key="3">
    <citation type="submission" date="2025-09" db="UniProtKB">
        <authorList>
            <consortium name="Ensembl"/>
        </authorList>
    </citation>
    <scope>IDENTIFICATION</scope>
</reference>
<evidence type="ECO:0000313" key="11">
    <source>
        <dbReference type="Ensembl" id="ENSSORP00005050932.1"/>
    </source>
</evidence>
<name>A0A673CDX5_9TELE</name>
<keyword evidence="4" id="KW-0297">G-protein coupled receptor</keyword>
<dbReference type="AlphaFoldDB" id="A0A673CDX5"/>
<organism evidence="11 12">
    <name type="scientific">Sphaeramia orbicularis</name>
    <name type="common">orbiculate cardinalfish</name>
    <dbReference type="NCBI Taxonomy" id="375764"/>
    <lineage>
        <taxon>Eukaryota</taxon>
        <taxon>Metazoa</taxon>
        <taxon>Chordata</taxon>
        <taxon>Craniata</taxon>
        <taxon>Vertebrata</taxon>
        <taxon>Euteleostomi</taxon>
        <taxon>Actinopterygii</taxon>
        <taxon>Neopterygii</taxon>
        <taxon>Teleostei</taxon>
        <taxon>Neoteleostei</taxon>
        <taxon>Acanthomorphata</taxon>
        <taxon>Gobiaria</taxon>
        <taxon>Kurtiformes</taxon>
        <taxon>Apogonoidei</taxon>
        <taxon>Apogonidae</taxon>
        <taxon>Apogoninae</taxon>
        <taxon>Sphaeramia</taxon>
    </lineage>
</organism>
<evidence type="ECO:0000256" key="9">
    <source>
        <dbReference type="SAM" id="SignalP"/>
    </source>
</evidence>
<evidence type="ECO:0000256" key="6">
    <source>
        <dbReference type="ARBA" id="ARBA00023170"/>
    </source>
</evidence>
<feature type="domain" description="G-protein coupled receptors family 1 profile" evidence="10">
    <location>
        <begin position="99"/>
        <end position="157"/>
    </location>
</feature>